<feature type="compositionally biased region" description="Polar residues" evidence="3">
    <location>
        <begin position="64"/>
        <end position="87"/>
    </location>
</feature>
<feature type="compositionally biased region" description="Acidic residues" evidence="3">
    <location>
        <begin position="93"/>
        <end position="103"/>
    </location>
</feature>
<evidence type="ECO:0000256" key="1">
    <source>
        <dbReference type="ARBA" id="ARBA00004123"/>
    </source>
</evidence>
<sequence length="236" mass="26306">MDELYAAIRSSGDDFTDKALMSPADNLMMIPPMYNSYHNNLIIPSSDQNHPGVYPLLGGSDNDNVTGKGFQSSGTSQAASITRQIQKGRTDNNDDEVDEDDDDEGYSLMKAKIASHPSYPKLLDAYIDCRKVGAPAEIASLLDEIRHENNFSKRSISTSCYGADPELDEFMETYCKLLVKYKEEMSRPFDEASNFISKIEAQLGNLCKDSAKSWKSENFKLKDSDLDYSDVEMACP</sequence>
<dbReference type="InterPro" id="IPR005540">
    <property type="entry name" value="KNOX1"/>
</dbReference>
<dbReference type="SMART" id="SM01255">
    <property type="entry name" value="KNOX1"/>
    <property type="match status" value="1"/>
</dbReference>
<reference evidence="6 7" key="1">
    <citation type="submission" date="2024-01" db="EMBL/GenBank/DDBJ databases">
        <title>The complete chloroplast genome sequence of Lithospermum erythrorhizon: insights into the phylogenetic relationship among Boraginaceae species and the maternal lineages of purple gromwells.</title>
        <authorList>
            <person name="Okada T."/>
            <person name="Watanabe K."/>
        </authorList>
    </citation>
    <scope>NUCLEOTIDE SEQUENCE [LARGE SCALE GENOMIC DNA]</scope>
</reference>
<protein>
    <submittedName>
        <fullName evidence="6">Homeodomain transcription factor</fullName>
    </submittedName>
</protein>
<feature type="domain" description="KNOX1" evidence="4">
    <location>
        <begin position="107"/>
        <end position="151"/>
    </location>
</feature>
<accession>A0AAV3QAI1</accession>
<name>A0AAV3QAI1_LITER</name>
<evidence type="ECO:0000256" key="2">
    <source>
        <dbReference type="ARBA" id="ARBA00023242"/>
    </source>
</evidence>
<comment type="caution">
    <text evidence="6">The sequence shown here is derived from an EMBL/GenBank/DDBJ whole genome shotgun (WGS) entry which is preliminary data.</text>
</comment>
<feature type="region of interest" description="Disordered" evidence="3">
    <location>
        <begin position="64"/>
        <end position="103"/>
    </location>
</feature>
<dbReference type="SMART" id="SM01256">
    <property type="entry name" value="KNOX2"/>
    <property type="match status" value="1"/>
</dbReference>
<dbReference type="Proteomes" id="UP001454036">
    <property type="component" value="Unassembled WGS sequence"/>
</dbReference>
<dbReference type="InterPro" id="IPR005541">
    <property type="entry name" value="KNOX2"/>
</dbReference>
<dbReference type="GO" id="GO:0003677">
    <property type="term" value="F:DNA binding"/>
    <property type="evidence" value="ECO:0007669"/>
    <property type="project" value="UniProtKB-KW"/>
</dbReference>
<dbReference type="PANTHER" id="PTHR48452:SF1">
    <property type="entry name" value="FUSED COMPOUND LEAF 1"/>
    <property type="match status" value="1"/>
</dbReference>
<evidence type="ECO:0000259" key="5">
    <source>
        <dbReference type="SMART" id="SM01256"/>
    </source>
</evidence>
<proteinExistence type="predicted"/>
<organism evidence="6 7">
    <name type="scientific">Lithospermum erythrorhizon</name>
    <name type="common">Purple gromwell</name>
    <name type="synonym">Lithospermum officinale var. erythrorhizon</name>
    <dbReference type="NCBI Taxonomy" id="34254"/>
    <lineage>
        <taxon>Eukaryota</taxon>
        <taxon>Viridiplantae</taxon>
        <taxon>Streptophyta</taxon>
        <taxon>Embryophyta</taxon>
        <taxon>Tracheophyta</taxon>
        <taxon>Spermatophyta</taxon>
        <taxon>Magnoliopsida</taxon>
        <taxon>eudicotyledons</taxon>
        <taxon>Gunneridae</taxon>
        <taxon>Pentapetalae</taxon>
        <taxon>asterids</taxon>
        <taxon>lamiids</taxon>
        <taxon>Boraginales</taxon>
        <taxon>Boraginaceae</taxon>
        <taxon>Boraginoideae</taxon>
        <taxon>Lithospermeae</taxon>
        <taxon>Lithospermum</taxon>
    </lineage>
</organism>
<dbReference type="EMBL" id="BAABME010004080">
    <property type="protein sequence ID" value="GAA0161107.1"/>
    <property type="molecule type" value="Genomic_DNA"/>
</dbReference>
<keyword evidence="6" id="KW-0371">Homeobox</keyword>
<keyword evidence="6" id="KW-0238">DNA-binding</keyword>
<evidence type="ECO:0000313" key="7">
    <source>
        <dbReference type="Proteomes" id="UP001454036"/>
    </source>
</evidence>
<evidence type="ECO:0000313" key="6">
    <source>
        <dbReference type="EMBL" id="GAA0161107.1"/>
    </source>
</evidence>
<evidence type="ECO:0000256" key="3">
    <source>
        <dbReference type="SAM" id="MobiDB-lite"/>
    </source>
</evidence>
<keyword evidence="7" id="KW-1185">Reference proteome</keyword>
<evidence type="ECO:0000259" key="4">
    <source>
        <dbReference type="SMART" id="SM01255"/>
    </source>
</evidence>
<keyword evidence="2" id="KW-0539">Nucleus</keyword>
<feature type="domain" description="KNOX2" evidence="5">
    <location>
        <begin position="157"/>
        <end position="208"/>
    </location>
</feature>
<dbReference type="PANTHER" id="PTHR48452">
    <property type="entry name" value="FUSED COMPOUND LEAF 1"/>
    <property type="match status" value="1"/>
</dbReference>
<gene>
    <name evidence="6" type="ORF">LIER_17503</name>
</gene>
<dbReference type="AlphaFoldDB" id="A0AAV3QAI1"/>
<dbReference type="Pfam" id="PF03791">
    <property type="entry name" value="KNOX2"/>
    <property type="match status" value="1"/>
</dbReference>
<dbReference type="Pfam" id="PF03790">
    <property type="entry name" value="KNOX1"/>
    <property type="match status" value="1"/>
</dbReference>
<dbReference type="GO" id="GO:0005634">
    <property type="term" value="C:nucleus"/>
    <property type="evidence" value="ECO:0007669"/>
    <property type="project" value="UniProtKB-SubCell"/>
</dbReference>
<comment type="subcellular location">
    <subcellularLocation>
        <location evidence="1">Nucleus</location>
    </subcellularLocation>
</comment>